<evidence type="ECO:0000256" key="1">
    <source>
        <dbReference type="ARBA" id="ARBA00010515"/>
    </source>
</evidence>
<evidence type="ECO:0000313" key="3">
    <source>
        <dbReference type="EMBL" id="KAE8716324.1"/>
    </source>
</evidence>
<comment type="caution">
    <text evidence="3">The sequence shown here is derived from an EMBL/GenBank/DDBJ whole genome shotgun (WGS) entry which is preliminary data.</text>
</comment>
<dbReference type="PANTHER" id="PTHR23024:SF577">
    <property type="entry name" value="CARBOXYLESTERASE 2-RELATED"/>
    <property type="match status" value="1"/>
</dbReference>
<dbReference type="Proteomes" id="UP000436088">
    <property type="component" value="Unassembled WGS sequence"/>
</dbReference>
<accession>A0A6A3BI05</accession>
<dbReference type="GO" id="GO:0016787">
    <property type="term" value="F:hydrolase activity"/>
    <property type="evidence" value="ECO:0007669"/>
    <property type="project" value="InterPro"/>
</dbReference>
<dbReference type="Gene3D" id="3.40.50.1820">
    <property type="entry name" value="alpha/beta hydrolase"/>
    <property type="match status" value="1"/>
</dbReference>
<dbReference type="EMBL" id="VEPZ02000848">
    <property type="protein sequence ID" value="KAE8716324.1"/>
    <property type="molecule type" value="Genomic_DNA"/>
</dbReference>
<dbReference type="InterPro" id="IPR013094">
    <property type="entry name" value="AB_hydrolase_3"/>
</dbReference>
<comment type="similarity">
    <text evidence="1">Belongs to the 'GDXG' lipolytic enzyme family.</text>
</comment>
<sequence length="252" mass="28698">MGSNDSELIVDLFLWLKEYKDGTIKRITGFKVVPPGLDPETNVLSKDIVIIPESDVSARIYRPNFVPNDQKLPLAASPRAPSSYSIYKDSWASLQWVASHKEEEDGNNETWIKNYVDLDQVYLVGDSTGANIAHHLALRIKDSDLKVVDKWWLYVCPFDKGYDDPLINPFVDGSPDLAGLACHRILVIVAEKDIFKDMGRFYYDKLVKSEWKGKSEIMETEGEGHVFYIFNPEFDKAKSLFKRLAAFLNQGK</sequence>
<feature type="domain" description="Alpha/beta hydrolase fold-3" evidence="2">
    <location>
        <begin position="147"/>
        <end position="228"/>
    </location>
</feature>
<keyword evidence="4" id="KW-1185">Reference proteome</keyword>
<name>A0A6A3BI05_HIBSY</name>
<reference evidence="3" key="1">
    <citation type="submission" date="2019-09" db="EMBL/GenBank/DDBJ databases">
        <title>Draft genome information of white flower Hibiscus syriacus.</title>
        <authorList>
            <person name="Kim Y.-M."/>
        </authorList>
    </citation>
    <scope>NUCLEOTIDE SEQUENCE [LARGE SCALE GENOMIC DNA]</scope>
    <source>
        <strain evidence="3">YM2019G1</strain>
    </source>
</reference>
<protein>
    <submittedName>
        <fullName evidence="3">Mov34/MPN/PAD-1 family protein</fullName>
    </submittedName>
</protein>
<organism evidence="3 4">
    <name type="scientific">Hibiscus syriacus</name>
    <name type="common">Rose of Sharon</name>
    <dbReference type="NCBI Taxonomy" id="106335"/>
    <lineage>
        <taxon>Eukaryota</taxon>
        <taxon>Viridiplantae</taxon>
        <taxon>Streptophyta</taxon>
        <taxon>Embryophyta</taxon>
        <taxon>Tracheophyta</taxon>
        <taxon>Spermatophyta</taxon>
        <taxon>Magnoliopsida</taxon>
        <taxon>eudicotyledons</taxon>
        <taxon>Gunneridae</taxon>
        <taxon>Pentapetalae</taxon>
        <taxon>rosids</taxon>
        <taxon>malvids</taxon>
        <taxon>Malvales</taxon>
        <taxon>Malvaceae</taxon>
        <taxon>Malvoideae</taxon>
        <taxon>Hibiscus</taxon>
    </lineage>
</organism>
<evidence type="ECO:0000313" key="4">
    <source>
        <dbReference type="Proteomes" id="UP000436088"/>
    </source>
</evidence>
<dbReference type="AlphaFoldDB" id="A0A6A3BI05"/>
<dbReference type="SUPFAM" id="SSF53474">
    <property type="entry name" value="alpha/beta-Hydrolases"/>
    <property type="match status" value="1"/>
</dbReference>
<evidence type="ECO:0000259" key="2">
    <source>
        <dbReference type="Pfam" id="PF07859"/>
    </source>
</evidence>
<feature type="domain" description="Alpha/beta hydrolase fold-3" evidence="2">
    <location>
        <begin position="86"/>
        <end position="144"/>
    </location>
</feature>
<dbReference type="PANTHER" id="PTHR23024">
    <property type="entry name" value="ARYLACETAMIDE DEACETYLASE"/>
    <property type="match status" value="1"/>
</dbReference>
<dbReference type="InterPro" id="IPR050466">
    <property type="entry name" value="Carboxylest/Gibb_receptor"/>
</dbReference>
<proteinExistence type="inferred from homology"/>
<dbReference type="InterPro" id="IPR029058">
    <property type="entry name" value="AB_hydrolase_fold"/>
</dbReference>
<gene>
    <name evidence="3" type="ORF">F3Y22_tig00110123pilonHSYRG00042</name>
</gene>
<dbReference type="Pfam" id="PF07859">
    <property type="entry name" value="Abhydrolase_3"/>
    <property type="match status" value="2"/>
</dbReference>